<protein>
    <submittedName>
        <fullName evidence="3">Flippase GtrA</fullName>
    </submittedName>
</protein>
<dbReference type="Proteomes" id="UP001646157">
    <property type="component" value="Unassembled WGS sequence"/>
</dbReference>
<dbReference type="Gene3D" id="2.30.42.10">
    <property type="match status" value="1"/>
</dbReference>
<keyword evidence="1" id="KW-1133">Transmembrane helix</keyword>
<feature type="transmembrane region" description="Helical" evidence="1">
    <location>
        <begin position="251"/>
        <end position="281"/>
    </location>
</feature>
<name>A0ABS2NDL3_9BACI</name>
<evidence type="ECO:0000259" key="2">
    <source>
        <dbReference type="PROSITE" id="PS50106"/>
    </source>
</evidence>
<dbReference type="RefSeq" id="WP_205172840.1">
    <property type="nucleotide sequence ID" value="NZ_JAFBDZ010000002.1"/>
</dbReference>
<dbReference type="SUPFAM" id="SSF50156">
    <property type="entry name" value="PDZ domain-like"/>
    <property type="match status" value="1"/>
</dbReference>
<evidence type="ECO:0000313" key="3">
    <source>
        <dbReference type="EMBL" id="MBM7585936.1"/>
    </source>
</evidence>
<feature type="transmembrane region" description="Helical" evidence="1">
    <location>
        <begin position="16"/>
        <end position="34"/>
    </location>
</feature>
<feature type="transmembrane region" description="Helical" evidence="1">
    <location>
        <begin position="219"/>
        <end position="239"/>
    </location>
</feature>
<accession>A0ABS2NDL3</accession>
<evidence type="ECO:0000313" key="4">
    <source>
        <dbReference type="Proteomes" id="UP001646157"/>
    </source>
</evidence>
<comment type="caution">
    <text evidence="3">The sequence shown here is derived from an EMBL/GenBank/DDBJ whole genome shotgun (WGS) entry which is preliminary data.</text>
</comment>
<dbReference type="InterPro" id="IPR041489">
    <property type="entry name" value="PDZ_6"/>
</dbReference>
<keyword evidence="1" id="KW-0812">Transmembrane</keyword>
<feature type="transmembrane region" description="Helical" evidence="1">
    <location>
        <begin position="140"/>
        <end position="160"/>
    </location>
</feature>
<feature type="transmembrane region" description="Helical" evidence="1">
    <location>
        <begin position="103"/>
        <end position="120"/>
    </location>
</feature>
<feature type="domain" description="PDZ" evidence="2">
    <location>
        <begin position="305"/>
        <end position="363"/>
    </location>
</feature>
<keyword evidence="4" id="KW-1185">Reference proteome</keyword>
<dbReference type="PROSITE" id="PS50106">
    <property type="entry name" value="PDZ"/>
    <property type="match status" value="1"/>
</dbReference>
<organism evidence="3 4">
    <name type="scientific">Rossellomorea pakistanensis</name>
    <dbReference type="NCBI Taxonomy" id="992288"/>
    <lineage>
        <taxon>Bacteria</taxon>
        <taxon>Bacillati</taxon>
        <taxon>Bacillota</taxon>
        <taxon>Bacilli</taxon>
        <taxon>Bacillales</taxon>
        <taxon>Bacillaceae</taxon>
        <taxon>Rossellomorea</taxon>
    </lineage>
</organism>
<dbReference type="SMART" id="SM00228">
    <property type="entry name" value="PDZ"/>
    <property type="match status" value="1"/>
</dbReference>
<evidence type="ECO:0000256" key="1">
    <source>
        <dbReference type="SAM" id="Phobius"/>
    </source>
</evidence>
<reference evidence="3 4" key="1">
    <citation type="submission" date="2021-01" db="EMBL/GenBank/DDBJ databases">
        <title>Genomic Encyclopedia of Type Strains, Phase IV (KMG-IV): sequencing the most valuable type-strain genomes for metagenomic binning, comparative biology and taxonomic classification.</title>
        <authorList>
            <person name="Goeker M."/>
        </authorList>
    </citation>
    <scope>NUCLEOTIDE SEQUENCE [LARGE SCALE GENOMIC DNA]</scope>
    <source>
        <strain evidence="3 4">DSM 24834</strain>
    </source>
</reference>
<dbReference type="EMBL" id="JAFBDZ010000002">
    <property type="protein sequence ID" value="MBM7585936.1"/>
    <property type="molecule type" value="Genomic_DNA"/>
</dbReference>
<keyword evidence="1" id="KW-0472">Membrane</keyword>
<dbReference type="InterPro" id="IPR036034">
    <property type="entry name" value="PDZ_sf"/>
</dbReference>
<gene>
    <name evidence="3" type="ORF">JOC86_002478</name>
</gene>
<dbReference type="Pfam" id="PF17820">
    <property type="entry name" value="PDZ_6"/>
    <property type="match status" value="1"/>
</dbReference>
<feature type="transmembrane region" description="Helical" evidence="1">
    <location>
        <begin position="55"/>
        <end position="72"/>
    </location>
</feature>
<sequence>MLQLWFLDLVESVGKFFIHPIFYFSIILAYILGLGRVKQERKHFHTRVYDLYHELRFLFPLGLLLGISFSLITIATGLTTSMGAIMLIAVVTLLMGITLRFRLLTPAITIGIPFFVLFILKQFEIKVPVFSPYFNRIDESLLISVGILTGLLLLIEGILIKSNGWKKTTPLLIKSPRGLNIGAHRGKKLWMVPMFLVIPGGELSIPFEWWPVISVGEQSYSLVLVPFLIGFQQLVKSTLPQISIKYLGNQVFWLGAFVITLAIIGIFVPLFMIFAVVTAIIGREWISFRHRSEEESKSFYFSQREKGLTVLAVIPGSPAEKMTLEVGEVIEKVNGIEVHTERGLYEAIQNNRAYCKLEVIDVNGQIRFAQGALYEDDHHELGIVVVGEGKKWSRDAV</sequence>
<proteinExistence type="predicted"/>
<dbReference type="InterPro" id="IPR001478">
    <property type="entry name" value="PDZ"/>
</dbReference>